<keyword evidence="1" id="KW-1133">Transmembrane helix</keyword>
<evidence type="ECO:0000313" key="2">
    <source>
        <dbReference type="EMBL" id="KRK87039.1"/>
    </source>
</evidence>
<keyword evidence="1" id="KW-0472">Membrane</keyword>
<dbReference type="PANTHER" id="PTHR40078">
    <property type="entry name" value="INTEGRAL MEMBRANE PROTEIN-RELATED"/>
    <property type="match status" value="1"/>
</dbReference>
<gene>
    <name evidence="2" type="ORF">FD17_GL001501</name>
</gene>
<keyword evidence="3" id="KW-1185">Reference proteome</keyword>
<dbReference type="InterPro" id="IPR038750">
    <property type="entry name" value="YczE/YyaS-like"/>
</dbReference>
<feature type="transmembrane region" description="Helical" evidence="1">
    <location>
        <begin position="176"/>
        <end position="200"/>
    </location>
</feature>
<keyword evidence="1" id="KW-0812">Transmembrane</keyword>
<proteinExistence type="predicted"/>
<name>A0A0R1KU22_9LACO</name>
<organism evidence="2 3">
    <name type="scientific">Lentilactobacillus sunkii DSM 19904</name>
    <dbReference type="NCBI Taxonomy" id="1423808"/>
    <lineage>
        <taxon>Bacteria</taxon>
        <taxon>Bacillati</taxon>
        <taxon>Bacillota</taxon>
        <taxon>Bacilli</taxon>
        <taxon>Lactobacillales</taxon>
        <taxon>Lactobacillaceae</taxon>
        <taxon>Lentilactobacillus</taxon>
    </lineage>
</organism>
<dbReference type="Pfam" id="PF19700">
    <property type="entry name" value="DUF6198"/>
    <property type="match status" value="1"/>
</dbReference>
<feature type="transmembrane region" description="Helical" evidence="1">
    <location>
        <begin position="34"/>
        <end position="54"/>
    </location>
</feature>
<dbReference type="PANTHER" id="PTHR40078:SF1">
    <property type="entry name" value="INTEGRAL MEMBRANE PROTEIN"/>
    <property type="match status" value="1"/>
</dbReference>
<evidence type="ECO:0000256" key="1">
    <source>
        <dbReference type="SAM" id="Phobius"/>
    </source>
</evidence>
<dbReference type="Proteomes" id="UP000051581">
    <property type="component" value="Unassembled WGS sequence"/>
</dbReference>
<feature type="transmembrane region" description="Helical" evidence="1">
    <location>
        <begin position="74"/>
        <end position="95"/>
    </location>
</feature>
<dbReference type="AlphaFoldDB" id="A0A0R1KU22"/>
<dbReference type="PATRIC" id="fig|1423808.3.peg.1522"/>
<evidence type="ECO:0008006" key="4">
    <source>
        <dbReference type="Google" id="ProtNLM"/>
    </source>
</evidence>
<accession>A0A0R1KU22</accession>
<reference evidence="2 3" key="1">
    <citation type="journal article" date="2015" name="Genome Announc.">
        <title>Expanding the biotechnology potential of lactobacilli through comparative genomics of 213 strains and associated genera.</title>
        <authorList>
            <person name="Sun Z."/>
            <person name="Harris H.M."/>
            <person name="McCann A."/>
            <person name="Guo C."/>
            <person name="Argimon S."/>
            <person name="Zhang W."/>
            <person name="Yang X."/>
            <person name="Jeffery I.B."/>
            <person name="Cooney J.C."/>
            <person name="Kagawa T.F."/>
            <person name="Liu W."/>
            <person name="Song Y."/>
            <person name="Salvetti E."/>
            <person name="Wrobel A."/>
            <person name="Rasinkangas P."/>
            <person name="Parkhill J."/>
            <person name="Rea M.C."/>
            <person name="O'Sullivan O."/>
            <person name="Ritari J."/>
            <person name="Douillard F.P."/>
            <person name="Paul Ross R."/>
            <person name="Yang R."/>
            <person name="Briner A.E."/>
            <person name="Felis G.E."/>
            <person name="de Vos W.M."/>
            <person name="Barrangou R."/>
            <person name="Klaenhammer T.R."/>
            <person name="Caufield P.W."/>
            <person name="Cui Y."/>
            <person name="Zhang H."/>
            <person name="O'Toole P.W."/>
        </authorList>
    </citation>
    <scope>NUCLEOTIDE SEQUENCE [LARGE SCALE GENOMIC DNA]</scope>
    <source>
        <strain evidence="2 3">DSM 19904</strain>
    </source>
</reference>
<sequence>MFKSVQLLYNEVRHYFEGEFNYRMAKMKDFKQRLYYLGLSIVINSAGNALAISSNLGSAVWTGSAVNLSKWVNVPLGTTLAIYGIIVTLSNQLLLGSFDRRRFFSNLLFTVPFSYLVAFFTLIFNSLGVPALDFYIRLLLDIIGLYCVAMAVSMYSRANLIMHPNDDLAYIIRFKYIHGSAVISQWLSYIPPIVIIISSYLVTGKLYAIGFGTIFALTFQGSMMKWSDTHAFPKLKHHVDL</sequence>
<evidence type="ECO:0000313" key="3">
    <source>
        <dbReference type="Proteomes" id="UP000051581"/>
    </source>
</evidence>
<dbReference type="EMBL" id="AZEA01000027">
    <property type="protein sequence ID" value="KRK87039.1"/>
    <property type="molecule type" value="Genomic_DNA"/>
</dbReference>
<comment type="caution">
    <text evidence="2">The sequence shown here is derived from an EMBL/GenBank/DDBJ whole genome shotgun (WGS) entry which is preliminary data.</text>
</comment>
<feature type="transmembrane region" description="Helical" evidence="1">
    <location>
        <begin position="134"/>
        <end position="155"/>
    </location>
</feature>
<feature type="transmembrane region" description="Helical" evidence="1">
    <location>
        <begin position="107"/>
        <end position="128"/>
    </location>
</feature>
<protein>
    <recommendedName>
        <fullName evidence="4">Sugar specific permease</fullName>
    </recommendedName>
</protein>